<keyword evidence="5" id="KW-0648">Protein biosynthesis</keyword>
<dbReference type="InterPro" id="IPR036390">
    <property type="entry name" value="WH_DNA-bd_sf"/>
</dbReference>
<dbReference type="Pfam" id="PF00009">
    <property type="entry name" value="GTP_EFTU"/>
    <property type="match status" value="1"/>
</dbReference>
<feature type="domain" description="Tr-type G" evidence="7">
    <location>
        <begin position="1"/>
        <end position="171"/>
    </location>
</feature>
<dbReference type="NCBIfam" id="TIGR00231">
    <property type="entry name" value="small_GTP"/>
    <property type="match status" value="1"/>
</dbReference>
<dbReference type="SUPFAM" id="SSF46785">
    <property type="entry name" value="Winged helix' DNA-binding domain"/>
    <property type="match status" value="1"/>
</dbReference>
<dbReference type="Pfam" id="PF25461">
    <property type="entry name" value="Beta-barrel_SelB"/>
    <property type="match status" value="1"/>
</dbReference>
<keyword evidence="9" id="KW-1185">Reference proteome</keyword>
<dbReference type="SUPFAM" id="SSF52540">
    <property type="entry name" value="P-loop containing nucleoside triphosphate hydrolases"/>
    <property type="match status" value="1"/>
</dbReference>
<dbReference type="InterPro" id="IPR050543">
    <property type="entry name" value="eIF2G"/>
</dbReference>
<evidence type="ECO:0000256" key="1">
    <source>
        <dbReference type="ARBA" id="ARBA00004496"/>
    </source>
</evidence>
<dbReference type="PRINTS" id="PR00315">
    <property type="entry name" value="ELONGATNFCT"/>
</dbReference>
<keyword evidence="6" id="KW-0342">GTP-binding</keyword>
<name>A0AA35WU72_GEOBA</name>
<keyword evidence="3" id="KW-0963">Cytoplasm</keyword>
<dbReference type="GO" id="GO:0005525">
    <property type="term" value="F:GTP binding"/>
    <property type="evidence" value="ECO:0007669"/>
    <property type="project" value="UniProtKB-KW"/>
</dbReference>
<dbReference type="Proteomes" id="UP001174909">
    <property type="component" value="Unassembled WGS sequence"/>
</dbReference>
<dbReference type="Gene3D" id="2.40.30.10">
    <property type="entry name" value="Translation factors"/>
    <property type="match status" value="2"/>
</dbReference>
<dbReference type="PROSITE" id="PS51722">
    <property type="entry name" value="G_TR_2"/>
    <property type="match status" value="1"/>
</dbReference>
<dbReference type="Pfam" id="PF09107">
    <property type="entry name" value="WHD_3rd_SelB"/>
    <property type="match status" value="1"/>
</dbReference>
<dbReference type="InterPro" id="IPR005225">
    <property type="entry name" value="Small_GTP-bd"/>
</dbReference>
<reference evidence="8" key="1">
    <citation type="submission" date="2023-03" db="EMBL/GenBank/DDBJ databases">
        <authorList>
            <person name="Steffen K."/>
            <person name="Cardenas P."/>
        </authorList>
    </citation>
    <scope>NUCLEOTIDE SEQUENCE</scope>
</reference>
<dbReference type="InterPro" id="IPR036388">
    <property type="entry name" value="WH-like_DNA-bd_sf"/>
</dbReference>
<evidence type="ECO:0000256" key="6">
    <source>
        <dbReference type="ARBA" id="ARBA00023134"/>
    </source>
</evidence>
<dbReference type="InterPro" id="IPR004535">
    <property type="entry name" value="Transl_elong_SelB"/>
</dbReference>
<dbReference type="InterPro" id="IPR009001">
    <property type="entry name" value="Transl_elong_EF1A/Init_IF2_C"/>
</dbReference>
<protein>
    <submittedName>
        <fullName evidence="8">Selenocysteine-specific elongation factor</fullName>
    </submittedName>
</protein>
<evidence type="ECO:0000313" key="8">
    <source>
        <dbReference type="EMBL" id="CAI8032949.1"/>
    </source>
</evidence>
<keyword evidence="4" id="KW-0547">Nucleotide-binding</keyword>
<dbReference type="GO" id="GO:0003924">
    <property type="term" value="F:GTPase activity"/>
    <property type="evidence" value="ECO:0007669"/>
    <property type="project" value="InterPro"/>
</dbReference>
<dbReference type="InterPro" id="IPR000795">
    <property type="entry name" value="T_Tr_GTP-bd_dom"/>
</dbReference>
<dbReference type="GO" id="GO:0003746">
    <property type="term" value="F:translation elongation factor activity"/>
    <property type="evidence" value="ECO:0007669"/>
    <property type="project" value="UniProtKB-KW"/>
</dbReference>
<evidence type="ECO:0000256" key="3">
    <source>
        <dbReference type="ARBA" id="ARBA00022490"/>
    </source>
</evidence>
<comment type="caution">
    <text evidence="8">The sequence shown here is derived from an EMBL/GenBank/DDBJ whole genome shotgun (WGS) entry which is preliminary data.</text>
</comment>
<dbReference type="GO" id="GO:0035368">
    <property type="term" value="F:selenocysteine insertion sequence binding"/>
    <property type="evidence" value="ECO:0007669"/>
    <property type="project" value="TreeGrafter"/>
</dbReference>
<sequence>MFVVGTAGHVDHGKSTLVEALTGIDPDRLAEEKERGLTIDLGFAWLQLPSGNEVSIVDVPGHERFVNNMLAGIGGIDIALLVVAADESVMPQTREHLAILDLLQIPRGLVALTKKDLVDDEWIELVMADVEGTLEGTALEGAQIMPVSAHTGEGLPELIAAISSMTEDIPAKRDLARPKLPIDRAFTLTGFGTVVTGTLIDGHLQTGQDVELTVAGQRTRDEVWRGEILTNPGWLRPTTAFDVHLRVLEDAPNQLRHNMYVTVHTGSSESVARLRLFEDDRAQPGDTTWAQLKVDSPIAVAKGDYFVIRSNMTTLGGGNIVDTHAPRPRRRHVPTIERLEIMERGSDKDVLLKTIEGIEPAEFRAVVNRANLNEDTARTELQAMIANNQVVILGSGTITQATSFTFALRLSGAKRELRVVRLTLTDSTVDGITRHLAENGEITVADVRDLLGTSRKYALALMDHLDHVRVTRRVGDVRVLR</sequence>
<dbReference type="SUPFAM" id="SSF50465">
    <property type="entry name" value="EF-Tu/eEF-1alpha/eIF2-gamma C-terminal domain"/>
    <property type="match status" value="1"/>
</dbReference>
<dbReference type="SUPFAM" id="SSF50447">
    <property type="entry name" value="Translation proteins"/>
    <property type="match status" value="1"/>
</dbReference>
<dbReference type="AlphaFoldDB" id="A0AA35WU72"/>
<organism evidence="8 9">
    <name type="scientific">Geodia barretti</name>
    <name type="common">Barrett's horny sponge</name>
    <dbReference type="NCBI Taxonomy" id="519541"/>
    <lineage>
        <taxon>Eukaryota</taxon>
        <taxon>Metazoa</taxon>
        <taxon>Porifera</taxon>
        <taxon>Demospongiae</taxon>
        <taxon>Heteroscleromorpha</taxon>
        <taxon>Tetractinellida</taxon>
        <taxon>Astrophorina</taxon>
        <taxon>Geodiidae</taxon>
        <taxon>Geodia</taxon>
    </lineage>
</organism>
<proteinExistence type="inferred from homology"/>
<keyword evidence="8" id="KW-0251">Elongation factor</keyword>
<dbReference type="EMBL" id="CASHTH010002634">
    <property type="protein sequence ID" value="CAI8032949.1"/>
    <property type="molecule type" value="Genomic_DNA"/>
</dbReference>
<evidence type="ECO:0000313" key="9">
    <source>
        <dbReference type="Proteomes" id="UP001174909"/>
    </source>
</evidence>
<dbReference type="InterPro" id="IPR009000">
    <property type="entry name" value="Transl_B-barrel_sf"/>
</dbReference>
<evidence type="ECO:0000256" key="4">
    <source>
        <dbReference type="ARBA" id="ARBA00022741"/>
    </source>
</evidence>
<dbReference type="PANTHER" id="PTHR42854:SF3">
    <property type="entry name" value="EUKARYOTIC TRANSLATION INITIATION FACTOR 2 SUBUNIT 3-RELATED"/>
    <property type="match status" value="1"/>
</dbReference>
<dbReference type="PANTHER" id="PTHR42854">
    <property type="entry name" value="EUKARYOTIC TRANSLATION INITIATION FACTOR 2 SUBUNIT 3 FAMILY MEMBER"/>
    <property type="match status" value="1"/>
</dbReference>
<dbReference type="CDD" id="cd15491">
    <property type="entry name" value="selB_III"/>
    <property type="match status" value="1"/>
</dbReference>
<dbReference type="FunFam" id="3.40.50.300:FF:001064">
    <property type="entry name" value="Selenocysteine-specific translation elongation factor"/>
    <property type="match status" value="1"/>
</dbReference>
<comment type="subcellular location">
    <subcellularLocation>
        <location evidence="1">Cytoplasm</location>
    </subcellularLocation>
</comment>
<evidence type="ECO:0000256" key="5">
    <source>
        <dbReference type="ARBA" id="ARBA00022917"/>
    </source>
</evidence>
<dbReference type="GO" id="GO:0005829">
    <property type="term" value="C:cytosol"/>
    <property type="evidence" value="ECO:0007669"/>
    <property type="project" value="TreeGrafter"/>
</dbReference>
<accession>A0AA35WU72</accession>
<evidence type="ECO:0000259" key="7">
    <source>
        <dbReference type="PROSITE" id="PS51722"/>
    </source>
</evidence>
<dbReference type="CDD" id="cd04171">
    <property type="entry name" value="SelB"/>
    <property type="match status" value="1"/>
</dbReference>
<evidence type="ECO:0000256" key="2">
    <source>
        <dbReference type="ARBA" id="ARBA00007249"/>
    </source>
</evidence>
<comment type="similarity">
    <text evidence="2">Belongs to the TRAFAC class translation factor GTPase superfamily. Classic translation factor GTPase family. EF-Tu/EF-1A subfamily.</text>
</comment>
<dbReference type="GO" id="GO:0016259">
    <property type="term" value="P:selenocysteine metabolic process"/>
    <property type="evidence" value="ECO:0007669"/>
    <property type="project" value="TreeGrafter"/>
</dbReference>
<dbReference type="InterPro" id="IPR057335">
    <property type="entry name" value="Beta-barrel_SelB"/>
</dbReference>
<dbReference type="Gene3D" id="3.40.50.300">
    <property type="entry name" value="P-loop containing nucleotide triphosphate hydrolases"/>
    <property type="match status" value="1"/>
</dbReference>
<dbReference type="InterPro" id="IPR027417">
    <property type="entry name" value="P-loop_NTPase"/>
</dbReference>
<dbReference type="Gene3D" id="1.10.10.10">
    <property type="entry name" value="Winged helix-like DNA-binding domain superfamily/Winged helix DNA-binding domain"/>
    <property type="match status" value="1"/>
</dbReference>
<dbReference type="GO" id="GO:0001514">
    <property type="term" value="P:selenocysteine incorporation"/>
    <property type="evidence" value="ECO:0007669"/>
    <property type="project" value="InterPro"/>
</dbReference>
<dbReference type="NCBIfam" id="TIGR00475">
    <property type="entry name" value="selB"/>
    <property type="match status" value="1"/>
</dbReference>
<dbReference type="GO" id="GO:0000049">
    <property type="term" value="F:tRNA binding"/>
    <property type="evidence" value="ECO:0007669"/>
    <property type="project" value="TreeGrafter"/>
</dbReference>
<gene>
    <name evidence="8" type="ORF">GBAR_LOCUS18595</name>
</gene>
<dbReference type="InterPro" id="IPR015191">
    <property type="entry name" value="SelB_WHD4"/>
</dbReference>